<sequence length="145" mass="15496">MSLASLLAFAGEHSFLSLAFVGLTLAILYTEIARLFQGYKSVNPAELTALINRDNALLVDVSALADFEKGHIANAKNVAMSQFDPESKLLANVKDLPVAVTCRTGMTSADAAKRLVKAGFQKVYWLDGGVAAWQQADLPLVKGKA</sequence>
<dbReference type="STRING" id="1121015.GCA_000420545_01888"/>
<feature type="domain" description="Rhodanese" evidence="1">
    <location>
        <begin position="52"/>
        <end position="142"/>
    </location>
</feature>
<dbReference type="PROSITE" id="PS50206">
    <property type="entry name" value="RHODANESE_3"/>
    <property type="match status" value="1"/>
</dbReference>
<dbReference type="PANTHER" id="PTHR43031:SF18">
    <property type="entry name" value="RHODANESE-RELATED SULFURTRANSFERASES"/>
    <property type="match status" value="1"/>
</dbReference>
<dbReference type="PANTHER" id="PTHR43031">
    <property type="entry name" value="FAD-DEPENDENT OXIDOREDUCTASE"/>
    <property type="match status" value="1"/>
</dbReference>
<gene>
    <name evidence="2" type="ORF">N789_07185</name>
</gene>
<dbReference type="SUPFAM" id="SSF52821">
    <property type="entry name" value="Rhodanese/Cell cycle control phosphatase"/>
    <property type="match status" value="1"/>
</dbReference>
<dbReference type="CDD" id="cd00158">
    <property type="entry name" value="RHOD"/>
    <property type="match status" value="1"/>
</dbReference>
<dbReference type="InterPro" id="IPR001763">
    <property type="entry name" value="Rhodanese-like_dom"/>
</dbReference>
<dbReference type="Gene3D" id="3.40.250.10">
    <property type="entry name" value="Rhodanese-like domain"/>
    <property type="match status" value="1"/>
</dbReference>
<dbReference type="OrthoDB" id="9808735at2"/>
<evidence type="ECO:0000313" key="3">
    <source>
        <dbReference type="Proteomes" id="UP000029385"/>
    </source>
</evidence>
<protein>
    <recommendedName>
        <fullName evidence="1">Rhodanese domain-containing protein</fullName>
    </recommendedName>
</protein>
<dbReference type="InterPro" id="IPR036873">
    <property type="entry name" value="Rhodanese-like_dom_sf"/>
</dbReference>
<dbReference type="RefSeq" id="WP_022969505.1">
    <property type="nucleotide sequence ID" value="NZ_ATVD01000003.1"/>
</dbReference>
<evidence type="ECO:0000313" key="2">
    <source>
        <dbReference type="EMBL" id="KFN44193.1"/>
    </source>
</evidence>
<dbReference type="PATRIC" id="fig|1121015.4.peg.928"/>
<dbReference type="SMART" id="SM00450">
    <property type="entry name" value="RHOD"/>
    <property type="match status" value="1"/>
</dbReference>
<dbReference type="Proteomes" id="UP000029385">
    <property type="component" value="Unassembled WGS sequence"/>
</dbReference>
<evidence type="ECO:0000259" key="1">
    <source>
        <dbReference type="PROSITE" id="PS50206"/>
    </source>
</evidence>
<dbReference type="eggNOG" id="COG0607">
    <property type="taxonomic scope" value="Bacteria"/>
</dbReference>
<dbReference type="AlphaFoldDB" id="A0A091AV76"/>
<name>A0A091AV76_9GAMM</name>
<dbReference type="EMBL" id="AVCI01000003">
    <property type="protein sequence ID" value="KFN44193.1"/>
    <property type="molecule type" value="Genomic_DNA"/>
</dbReference>
<proteinExistence type="predicted"/>
<dbReference type="InterPro" id="IPR050229">
    <property type="entry name" value="GlpE_sulfurtransferase"/>
</dbReference>
<keyword evidence="3" id="KW-1185">Reference proteome</keyword>
<reference evidence="2 3" key="1">
    <citation type="submission" date="2013-09" db="EMBL/GenBank/DDBJ databases">
        <title>Genome sequencing of Arenimonas oryziterrae.</title>
        <authorList>
            <person name="Chen F."/>
            <person name="Wang G."/>
        </authorList>
    </citation>
    <scope>NUCLEOTIDE SEQUENCE [LARGE SCALE GENOMIC DNA]</scope>
    <source>
        <strain evidence="2 3">YC6267</strain>
    </source>
</reference>
<dbReference type="Pfam" id="PF00581">
    <property type="entry name" value="Rhodanese"/>
    <property type="match status" value="1"/>
</dbReference>
<comment type="caution">
    <text evidence="2">The sequence shown here is derived from an EMBL/GenBank/DDBJ whole genome shotgun (WGS) entry which is preliminary data.</text>
</comment>
<organism evidence="2 3">
    <name type="scientific">Arenimonas oryziterrae DSM 21050 = YC6267</name>
    <dbReference type="NCBI Taxonomy" id="1121015"/>
    <lineage>
        <taxon>Bacteria</taxon>
        <taxon>Pseudomonadati</taxon>
        <taxon>Pseudomonadota</taxon>
        <taxon>Gammaproteobacteria</taxon>
        <taxon>Lysobacterales</taxon>
        <taxon>Lysobacteraceae</taxon>
        <taxon>Arenimonas</taxon>
    </lineage>
</organism>
<accession>A0A091AV76</accession>